<dbReference type="Proteomes" id="UP000681290">
    <property type="component" value="Unassembled WGS sequence"/>
</dbReference>
<organism evidence="2 3">
    <name type="scientific">Paenibacillus woosongensis</name>
    <dbReference type="NCBI Taxonomy" id="307580"/>
    <lineage>
        <taxon>Bacteria</taxon>
        <taxon>Bacillati</taxon>
        <taxon>Bacillota</taxon>
        <taxon>Bacilli</taxon>
        <taxon>Bacillales</taxon>
        <taxon>Paenibacillaceae</taxon>
        <taxon>Paenibacillus</taxon>
    </lineage>
</organism>
<keyword evidence="1" id="KW-0812">Transmembrane</keyword>
<keyword evidence="1" id="KW-1133">Transmembrane helix</keyword>
<proteinExistence type="predicted"/>
<reference evidence="2 3" key="1">
    <citation type="submission" date="2021-03" db="EMBL/GenBank/DDBJ databases">
        <title>Antimicrobial resistance genes in bacteria isolated from Japanese honey, and their potential for conferring macrolide and lincosamide resistance in the American foulbrood pathogen Paenibacillus larvae.</title>
        <authorList>
            <person name="Okamoto M."/>
            <person name="Kumagai M."/>
            <person name="Kanamori H."/>
            <person name="Takamatsu D."/>
        </authorList>
    </citation>
    <scope>NUCLEOTIDE SEQUENCE [LARGE SCALE GENOMIC DNA]</scope>
    <source>
        <strain evidence="2 3">J15TS10</strain>
    </source>
</reference>
<keyword evidence="1" id="KW-0472">Membrane</keyword>
<evidence type="ECO:0000256" key="1">
    <source>
        <dbReference type="SAM" id="Phobius"/>
    </source>
</evidence>
<dbReference type="RefSeq" id="WP_213591032.1">
    <property type="nucleotide sequence ID" value="NZ_BOSM01000003.1"/>
</dbReference>
<keyword evidence="3" id="KW-1185">Reference proteome</keyword>
<evidence type="ECO:0000313" key="2">
    <source>
        <dbReference type="EMBL" id="GIP58647.1"/>
    </source>
</evidence>
<gene>
    <name evidence="2" type="ORF">J15TS10_24610</name>
</gene>
<accession>A0ABQ4MSD6</accession>
<name>A0ABQ4MSD6_9BACL</name>
<feature type="transmembrane region" description="Helical" evidence="1">
    <location>
        <begin position="6"/>
        <end position="26"/>
    </location>
</feature>
<protein>
    <submittedName>
        <fullName evidence="2">Uncharacterized protein</fullName>
    </submittedName>
</protein>
<evidence type="ECO:0000313" key="3">
    <source>
        <dbReference type="Proteomes" id="UP000681290"/>
    </source>
</evidence>
<dbReference type="EMBL" id="BOSM01000003">
    <property type="protein sequence ID" value="GIP58647.1"/>
    <property type="molecule type" value="Genomic_DNA"/>
</dbReference>
<sequence>MTYKKWLTLHHLLIVLCVLMIPLLIYKGIGISQKLSTIDQAEALYEEKNLIDAEALYQKARSNKTIQYKEELVSSRLEELAPITAMKENLSGILGQASAAARGDDFERLMDAYAGLQQIRSSYMTPEGPYSEYYKQVSEQYGISQSFMDYFKQFRTALLEEPERNLENGHYDDESFKWKLLRMPAHFFGTEQEWLDQLNAVFQQYDETKLERITASGYIEAMLQNASSMVKQYEAHEHKAPWVISKTNELMDSLLKQDWDNKDYAAFALHSRQFESFASSANPRSKVLAYAKDGIAKLLRSAKKSTASGNYQEAIDLYRALGNYQDTKAEIRATELAWVAAEPVRLLPASGDGEGYKHVAGGTKKFGSNVYVAATDAGNQLFFGRMNSEESVQILSNRDLSSHAQIHSLRIDPVLSSSSTPVVVIEADSAARETLYMAFEVLEDRIQLLFSFEADDLIVQNDDTLHVVNPHGEGEGETAIYVRYGDHFEFTGVKQTYVDISADDAAFYPGTLVRFTSTITSPGTGEVLAFGQNSYIMLQGDFTFYEGEATVTGRFTHYTEHYMEFQESGTTEEQYTSSPDDSIIVGQPAGRFIRIPVVKVESVSQ</sequence>
<comment type="caution">
    <text evidence="2">The sequence shown here is derived from an EMBL/GenBank/DDBJ whole genome shotgun (WGS) entry which is preliminary data.</text>
</comment>